<evidence type="ECO:0000256" key="12">
    <source>
        <dbReference type="SAM" id="MobiDB-lite"/>
    </source>
</evidence>
<proteinExistence type="inferred from homology"/>
<evidence type="ECO:0000256" key="11">
    <source>
        <dbReference type="ARBA" id="ARBA00045736"/>
    </source>
</evidence>
<dbReference type="InterPro" id="IPR050445">
    <property type="entry name" value="Bact_polysacc_biosynth/exp"/>
</dbReference>
<organism evidence="16 17">
    <name type="scientific">Enterococcus canis</name>
    <dbReference type="NCBI Taxonomy" id="214095"/>
    <lineage>
        <taxon>Bacteria</taxon>
        <taxon>Bacillati</taxon>
        <taxon>Bacillota</taxon>
        <taxon>Bacilli</taxon>
        <taxon>Lactobacillales</taxon>
        <taxon>Enterococcaceae</taxon>
        <taxon>Enterococcus</taxon>
    </lineage>
</organism>
<dbReference type="PANTHER" id="PTHR32309">
    <property type="entry name" value="TYROSINE-PROTEIN KINASE"/>
    <property type="match status" value="1"/>
</dbReference>
<evidence type="ECO:0000256" key="13">
    <source>
        <dbReference type="SAM" id="Phobius"/>
    </source>
</evidence>
<feature type="region of interest" description="Disordered" evidence="12">
    <location>
        <begin position="242"/>
        <end position="272"/>
    </location>
</feature>
<keyword evidence="17" id="KW-1185">Reference proteome</keyword>
<feature type="transmembrane region" description="Helical" evidence="13">
    <location>
        <begin position="179"/>
        <end position="200"/>
    </location>
</feature>
<accession>A0A1L8RFP9</accession>
<dbReference type="EMBL" id="JXKH01000004">
    <property type="protein sequence ID" value="OJG18525.1"/>
    <property type="molecule type" value="Genomic_DNA"/>
</dbReference>
<sequence length="272" mass="29739">MEETISLGEIFGILKKRLVLIIFSFLIGLAVAAGVTFFLITPKYSSSAELIVQSKNDSSNANLQADVNANVLLINTYKDMIMGDVVLNDVQDQLAKEMDYDLSKAELKEIVRVVQSQNSQMFQIKATSDNPDKASDIANVTADIFKEKATDVLDVNKVTITSQAQVNPSPVSPNNKLNVAIGAVLGLMIGIGLAFLLELLDKTVKDERIITEELELPIMGVISEISSKELSKGLKLDLAPKIDVPQATQTTQPTVTEESDEEMPSRRSRTRV</sequence>
<dbReference type="STRING" id="214095.RU97_GL001922"/>
<reference evidence="16 17" key="1">
    <citation type="submission" date="2014-12" db="EMBL/GenBank/DDBJ databases">
        <title>Draft genome sequences of 29 type strains of Enterococci.</title>
        <authorList>
            <person name="Zhong Z."/>
            <person name="Sun Z."/>
            <person name="Liu W."/>
            <person name="Zhang W."/>
            <person name="Zhang H."/>
        </authorList>
    </citation>
    <scope>NUCLEOTIDE SEQUENCE [LARGE SCALE GENOMIC DNA]</scope>
    <source>
        <strain evidence="16 17">DSM 17029</strain>
    </source>
</reference>
<dbReference type="GO" id="GO:0000271">
    <property type="term" value="P:polysaccharide biosynthetic process"/>
    <property type="evidence" value="ECO:0007669"/>
    <property type="project" value="UniProtKB-KW"/>
</dbReference>
<dbReference type="Proteomes" id="UP000181884">
    <property type="component" value="Unassembled WGS sequence"/>
</dbReference>
<dbReference type="Pfam" id="PF13807">
    <property type="entry name" value="GNVR"/>
    <property type="match status" value="1"/>
</dbReference>
<keyword evidence="6 13" id="KW-0812">Transmembrane</keyword>
<dbReference type="AlphaFoldDB" id="A0A1L8RFP9"/>
<evidence type="ECO:0000313" key="16">
    <source>
        <dbReference type="EMBL" id="OJG18525.1"/>
    </source>
</evidence>
<evidence type="ECO:0000256" key="3">
    <source>
        <dbReference type="ARBA" id="ARBA00006683"/>
    </source>
</evidence>
<feature type="domain" description="Polysaccharide chain length determinant N-terminal" evidence="14">
    <location>
        <begin position="3"/>
        <end position="93"/>
    </location>
</feature>
<dbReference type="InterPro" id="IPR032807">
    <property type="entry name" value="GNVR"/>
</dbReference>
<name>A0A1L8RFP9_9ENTE</name>
<evidence type="ECO:0000256" key="5">
    <source>
        <dbReference type="ARBA" id="ARBA00022475"/>
    </source>
</evidence>
<keyword evidence="8 13" id="KW-1133">Transmembrane helix</keyword>
<keyword evidence="7" id="KW-0972">Capsule biogenesis/degradation</keyword>
<feature type="compositionally biased region" description="Low complexity" evidence="12">
    <location>
        <begin position="244"/>
        <end position="256"/>
    </location>
</feature>
<feature type="domain" description="Tyrosine-protein kinase G-rich" evidence="15">
    <location>
        <begin position="152"/>
        <end position="196"/>
    </location>
</feature>
<evidence type="ECO:0000256" key="10">
    <source>
        <dbReference type="ARBA" id="ARBA00023169"/>
    </source>
</evidence>
<comment type="caution">
    <text evidence="16">The sequence shown here is derived from an EMBL/GenBank/DDBJ whole genome shotgun (WGS) entry which is preliminary data.</text>
</comment>
<comment type="pathway">
    <text evidence="2">Capsule biogenesis; capsule polysaccharide biosynthesis.</text>
</comment>
<protein>
    <recommendedName>
        <fullName evidence="4">Capsular polysaccharide biosynthesis protein CpsC</fullName>
    </recommendedName>
</protein>
<keyword evidence="9 13" id="KW-0472">Membrane</keyword>
<feature type="transmembrane region" description="Helical" evidence="13">
    <location>
        <begin position="18"/>
        <end position="40"/>
    </location>
</feature>
<evidence type="ECO:0000256" key="2">
    <source>
        <dbReference type="ARBA" id="ARBA00005132"/>
    </source>
</evidence>
<gene>
    <name evidence="16" type="ORF">RU97_GL001922</name>
</gene>
<evidence type="ECO:0000259" key="15">
    <source>
        <dbReference type="Pfam" id="PF13807"/>
    </source>
</evidence>
<dbReference type="GO" id="GO:0004713">
    <property type="term" value="F:protein tyrosine kinase activity"/>
    <property type="evidence" value="ECO:0007669"/>
    <property type="project" value="TreeGrafter"/>
</dbReference>
<comment type="subcellular location">
    <subcellularLocation>
        <location evidence="1">Cell membrane</location>
        <topology evidence="1">Multi-pass membrane protein</topology>
    </subcellularLocation>
</comment>
<dbReference type="PANTHER" id="PTHR32309:SF13">
    <property type="entry name" value="FERRIC ENTEROBACTIN TRANSPORT PROTEIN FEPE"/>
    <property type="match status" value="1"/>
</dbReference>
<evidence type="ECO:0000256" key="7">
    <source>
        <dbReference type="ARBA" id="ARBA00022903"/>
    </source>
</evidence>
<keyword evidence="5" id="KW-1003">Cell membrane</keyword>
<keyword evidence="10" id="KW-0270">Exopolysaccharide synthesis</keyword>
<dbReference type="InterPro" id="IPR027304">
    <property type="entry name" value="Trigger_fact/SurA_dom_sf"/>
</dbReference>
<evidence type="ECO:0000256" key="1">
    <source>
        <dbReference type="ARBA" id="ARBA00004651"/>
    </source>
</evidence>
<comment type="similarity">
    <text evidence="3">Belongs to the CpsC/CapA family.</text>
</comment>
<dbReference type="InterPro" id="IPR003856">
    <property type="entry name" value="LPS_length_determ_N"/>
</dbReference>
<dbReference type="Pfam" id="PF02706">
    <property type="entry name" value="Wzz"/>
    <property type="match status" value="1"/>
</dbReference>
<evidence type="ECO:0000256" key="9">
    <source>
        <dbReference type="ARBA" id="ARBA00023136"/>
    </source>
</evidence>
<evidence type="ECO:0000256" key="4">
    <source>
        <dbReference type="ARBA" id="ARBA00020739"/>
    </source>
</evidence>
<evidence type="ECO:0000259" key="14">
    <source>
        <dbReference type="Pfam" id="PF02706"/>
    </source>
</evidence>
<comment type="function">
    <text evidence="11">Required for CpsD phosphorylation. Involved in the regulation of capsular polysaccharide biosynthesis. May be part of a complex that directs the coordinated polymerization and export to the cell surface of the capsular polysaccharide.</text>
</comment>
<dbReference type="RefSeq" id="WP_067394536.1">
    <property type="nucleotide sequence ID" value="NZ_JXKH01000004.1"/>
</dbReference>
<evidence type="ECO:0000256" key="6">
    <source>
        <dbReference type="ARBA" id="ARBA00022692"/>
    </source>
</evidence>
<dbReference type="SUPFAM" id="SSF109998">
    <property type="entry name" value="Triger factor/SurA peptide-binding domain-like"/>
    <property type="match status" value="1"/>
</dbReference>
<evidence type="ECO:0000256" key="8">
    <source>
        <dbReference type="ARBA" id="ARBA00022989"/>
    </source>
</evidence>
<dbReference type="GO" id="GO:0005886">
    <property type="term" value="C:plasma membrane"/>
    <property type="evidence" value="ECO:0007669"/>
    <property type="project" value="UniProtKB-SubCell"/>
</dbReference>
<evidence type="ECO:0000313" key="17">
    <source>
        <dbReference type="Proteomes" id="UP000181884"/>
    </source>
</evidence>